<dbReference type="Gene3D" id="1.25.10.10">
    <property type="entry name" value="Leucine-rich Repeat Variant"/>
    <property type="match status" value="1"/>
</dbReference>
<dbReference type="RefSeq" id="WP_349217789.1">
    <property type="nucleotide sequence ID" value="NZ_JBBMFD010000001.1"/>
</dbReference>
<sequence>MNEKTASERLEQLFGFKNEDGLSEAFLSVLEECIRDADEEVRAQAASLLALVPADRAEEMLLRGLADESELVRTEASDAAECSCSPLVLKRLKELSRTDTAMIRGYAARSFAKSALSCGEGLDEAVSFLEESLRLEEDQWVALFFLQALCLLGRYDCYPPLLLGIDSGESRNRCAALHGIEEVMRPQDRETTIVKIKERLRVEDDEAVRSAIDILLSHLEENGTGTADV</sequence>
<dbReference type="InterPro" id="IPR016024">
    <property type="entry name" value="ARM-type_fold"/>
</dbReference>
<organism evidence="1 2">
    <name type="scientific">Solibaculum intestinale</name>
    <dbReference type="NCBI Taxonomy" id="3133165"/>
    <lineage>
        <taxon>Bacteria</taxon>
        <taxon>Bacillati</taxon>
        <taxon>Bacillota</taxon>
        <taxon>Clostridia</taxon>
        <taxon>Eubacteriales</taxon>
        <taxon>Oscillospiraceae</taxon>
        <taxon>Solibaculum</taxon>
    </lineage>
</organism>
<dbReference type="Proteomes" id="UP001489509">
    <property type="component" value="Unassembled WGS sequence"/>
</dbReference>
<reference evidence="1 2" key="1">
    <citation type="submission" date="2024-03" db="EMBL/GenBank/DDBJ databases">
        <title>Human intestinal bacterial collection.</title>
        <authorList>
            <person name="Pauvert C."/>
            <person name="Hitch T.C.A."/>
            <person name="Clavel T."/>
        </authorList>
    </citation>
    <scope>NUCLEOTIDE SEQUENCE [LARGE SCALE GENOMIC DNA]</scope>
    <source>
        <strain evidence="1 2">CLA-JM-H44</strain>
    </source>
</reference>
<evidence type="ECO:0000313" key="1">
    <source>
        <dbReference type="EMBL" id="MEQ2439531.1"/>
    </source>
</evidence>
<name>A0ABV1DWV2_9FIRM</name>
<dbReference type="Pfam" id="PF13646">
    <property type="entry name" value="HEAT_2"/>
    <property type="match status" value="1"/>
</dbReference>
<proteinExistence type="predicted"/>
<evidence type="ECO:0000313" key="2">
    <source>
        <dbReference type="Proteomes" id="UP001489509"/>
    </source>
</evidence>
<accession>A0ABV1DWV2</accession>
<comment type="caution">
    <text evidence="1">The sequence shown here is derived from an EMBL/GenBank/DDBJ whole genome shotgun (WGS) entry which is preliminary data.</text>
</comment>
<protein>
    <submittedName>
        <fullName evidence="1">HEAT repeat domain-containing protein</fullName>
    </submittedName>
</protein>
<dbReference type="SUPFAM" id="SSF48371">
    <property type="entry name" value="ARM repeat"/>
    <property type="match status" value="1"/>
</dbReference>
<dbReference type="InterPro" id="IPR011989">
    <property type="entry name" value="ARM-like"/>
</dbReference>
<dbReference type="EMBL" id="JBBMFD010000001">
    <property type="protein sequence ID" value="MEQ2439531.1"/>
    <property type="molecule type" value="Genomic_DNA"/>
</dbReference>
<keyword evidence="2" id="KW-1185">Reference proteome</keyword>
<gene>
    <name evidence="1" type="ORF">WMO26_01670</name>
</gene>